<proteinExistence type="predicted"/>
<protein>
    <submittedName>
        <fullName evidence="1">Uncharacterized protein</fullName>
    </submittedName>
</protein>
<dbReference type="AlphaFoldDB" id="A0AAN9XJX2"/>
<name>A0AAN9XJX2_PSOTE</name>
<reference evidence="1 2" key="1">
    <citation type="submission" date="2024-01" db="EMBL/GenBank/DDBJ databases">
        <title>The genomes of 5 underutilized Papilionoideae crops provide insights into root nodulation and disease resistanc.</title>
        <authorList>
            <person name="Jiang F."/>
        </authorList>
    </citation>
    <scope>NUCLEOTIDE SEQUENCE [LARGE SCALE GENOMIC DNA]</scope>
    <source>
        <strain evidence="1">DUOXIRENSHENG_FW03</strain>
        <tissue evidence="1">Leaves</tissue>
    </source>
</reference>
<keyword evidence="2" id="KW-1185">Reference proteome</keyword>
<dbReference type="Proteomes" id="UP001386955">
    <property type="component" value="Unassembled WGS sequence"/>
</dbReference>
<evidence type="ECO:0000313" key="1">
    <source>
        <dbReference type="EMBL" id="KAK7395054.1"/>
    </source>
</evidence>
<organism evidence="1 2">
    <name type="scientific">Psophocarpus tetragonolobus</name>
    <name type="common">Winged bean</name>
    <name type="synonym">Dolichos tetragonolobus</name>
    <dbReference type="NCBI Taxonomy" id="3891"/>
    <lineage>
        <taxon>Eukaryota</taxon>
        <taxon>Viridiplantae</taxon>
        <taxon>Streptophyta</taxon>
        <taxon>Embryophyta</taxon>
        <taxon>Tracheophyta</taxon>
        <taxon>Spermatophyta</taxon>
        <taxon>Magnoliopsida</taxon>
        <taxon>eudicotyledons</taxon>
        <taxon>Gunneridae</taxon>
        <taxon>Pentapetalae</taxon>
        <taxon>rosids</taxon>
        <taxon>fabids</taxon>
        <taxon>Fabales</taxon>
        <taxon>Fabaceae</taxon>
        <taxon>Papilionoideae</taxon>
        <taxon>50 kb inversion clade</taxon>
        <taxon>NPAAA clade</taxon>
        <taxon>indigoferoid/millettioid clade</taxon>
        <taxon>Phaseoleae</taxon>
        <taxon>Psophocarpus</taxon>
    </lineage>
</organism>
<accession>A0AAN9XJX2</accession>
<sequence length="69" mass="8024">MHCRPIMQFFVVALGRFSCGASRWFCKYFFIRDYALWPFCLLKLKLKLTAITITGLAPSSILFWAKQGN</sequence>
<dbReference type="EMBL" id="JAYMYS010000004">
    <property type="protein sequence ID" value="KAK7395054.1"/>
    <property type="molecule type" value="Genomic_DNA"/>
</dbReference>
<gene>
    <name evidence="1" type="ORF">VNO78_15596</name>
</gene>
<evidence type="ECO:0000313" key="2">
    <source>
        <dbReference type="Proteomes" id="UP001386955"/>
    </source>
</evidence>
<comment type="caution">
    <text evidence="1">The sequence shown here is derived from an EMBL/GenBank/DDBJ whole genome shotgun (WGS) entry which is preliminary data.</text>
</comment>